<feature type="signal peptide" evidence="2">
    <location>
        <begin position="1"/>
        <end position="19"/>
    </location>
</feature>
<proteinExistence type="predicted"/>
<accession>A0A812SMZ5</accession>
<evidence type="ECO:0000313" key="4">
    <source>
        <dbReference type="Proteomes" id="UP000604046"/>
    </source>
</evidence>
<name>A0A812SMZ5_9DINO</name>
<reference evidence="3" key="1">
    <citation type="submission" date="2021-02" db="EMBL/GenBank/DDBJ databases">
        <authorList>
            <person name="Dougan E. K."/>
            <person name="Rhodes N."/>
            <person name="Thang M."/>
            <person name="Chan C."/>
        </authorList>
    </citation>
    <scope>NUCLEOTIDE SEQUENCE</scope>
</reference>
<keyword evidence="4" id="KW-1185">Reference proteome</keyword>
<sequence>MVAFAVIGLLVMSAGLVSGGTVQMFRSTLYSGENCTGSTAYFMRMPFGCFAQGAGSAKFEWDGENVTSWSYGQRNCAGAASTVVVTPGCHDMPPVGFYEYAIDTLEEAEILKADIYENSLSCDPSAWVSNLYVTLDECVPTMYTPGLWVSASCNGDQLVASYYTSHTCDPATAANTSLDVSSCMALSSSAAFTVAFDWGGHGCTTTTTTVTSSSTSSSTMTETTLTVTVTTVTATTSTATTVTATDTSTTSSTTDLSNEVSGSETRSAGTACLFLLFKFFAALLF</sequence>
<evidence type="ECO:0000313" key="3">
    <source>
        <dbReference type="EMBL" id="CAE7488858.1"/>
    </source>
</evidence>
<keyword evidence="2" id="KW-0732">Signal</keyword>
<comment type="caution">
    <text evidence="3">The sequence shown here is derived from an EMBL/GenBank/DDBJ whole genome shotgun (WGS) entry which is preliminary data.</text>
</comment>
<evidence type="ECO:0000256" key="1">
    <source>
        <dbReference type="SAM" id="MobiDB-lite"/>
    </source>
</evidence>
<gene>
    <name evidence="3" type="ORF">SNAT2548_LOCUS27416</name>
</gene>
<dbReference type="EMBL" id="CAJNDS010002468">
    <property type="protein sequence ID" value="CAE7488858.1"/>
    <property type="molecule type" value="Genomic_DNA"/>
</dbReference>
<feature type="compositionally biased region" description="Low complexity" evidence="1">
    <location>
        <begin position="244"/>
        <end position="254"/>
    </location>
</feature>
<dbReference type="AlphaFoldDB" id="A0A812SMZ5"/>
<dbReference type="Proteomes" id="UP000604046">
    <property type="component" value="Unassembled WGS sequence"/>
</dbReference>
<evidence type="ECO:0000256" key="2">
    <source>
        <dbReference type="SAM" id="SignalP"/>
    </source>
</evidence>
<protein>
    <submittedName>
        <fullName evidence="3">Uncharacterized protein</fullName>
    </submittedName>
</protein>
<organism evidence="3 4">
    <name type="scientific">Symbiodinium natans</name>
    <dbReference type="NCBI Taxonomy" id="878477"/>
    <lineage>
        <taxon>Eukaryota</taxon>
        <taxon>Sar</taxon>
        <taxon>Alveolata</taxon>
        <taxon>Dinophyceae</taxon>
        <taxon>Suessiales</taxon>
        <taxon>Symbiodiniaceae</taxon>
        <taxon>Symbiodinium</taxon>
    </lineage>
</organism>
<feature type="region of interest" description="Disordered" evidence="1">
    <location>
        <begin position="244"/>
        <end position="263"/>
    </location>
</feature>
<feature type="chain" id="PRO_5032790555" evidence="2">
    <location>
        <begin position="20"/>
        <end position="285"/>
    </location>
</feature>